<evidence type="ECO:0000256" key="1">
    <source>
        <dbReference type="SAM" id="MobiDB-lite"/>
    </source>
</evidence>
<keyword evidence="3" id="KW-1185">Reference proteome</keyword>
<dbReference type="AlphaFoldDB" id="A0AB34H272"/>
<reference evidence="2 3" key="1">
    <citation type="submission" date="2022-11" db="EMBL/GenBank/DDBJ databases">
        <title>Whole genome sequence of Eschrichtius robustus ER-17-0199.</title>
        <authorList>
            <person name="Bruniche-Olsen A."/>
            <person name="Black A.N."/>
            <person name="Fields C.J."/>
            <person name="Walden K."/>
            <person name="Dewoody J.A."/>
        </authorList>
    </citation>
    <scope>NUCLEOTIDE SEQUENCE [LARGE SCALE GENOMIC DNA]</scope>
    <source>
        <strain evidence="2">ER-17-0199</strain>
        <tissue evidence="2">Blubber</tissue>
    </source>
</reference>
<dbReference type="EMBL" id="JAIQCJ010002027">
    <property type="protein sequence ID" value="KAJ8784990.1"/>
    <property type="molecule type" value="Genomic_DNA"/>
</dbReference>
<name>A0AB34H272_ESCRO</name>
<organism evidence="2 3">
    <name type="scientific">Eschrichtius robustus</name>
    <name type="common">California gray whale</name>
    <name type="synonym">Eschrichtius gibbosus</name>
    <dbReference type="NCBI Taxonomy" id="9764"/>
    <lineage>
        <taxon>Eukaryota</taxon>
        <taxon>Metazoa</taxon>
        <taxon>Chordata</taxon>
        <taxon>Craniata</taxon>
        <taxon>Vertebrata</taxon>
        <taxon>Euteleostomi</taxon>
        <taxon>Mammalia</taxon>
        <taxon>Eutheria</taxon>
        <taxon>Laurasiatheria</taxon>
        <taxon>Artiodactyla</taxon>
        <taxon>Whippomorpha</taxon>
        <taxon>Cetacea</taxon>
        <taxon>Mysticeti</taxon>
        <taxon>Eschrichtiidae</taxon>
        <taxon>Eschrichtius</taxon>
    </lineage>
</organism>
<gene>
    <name evidence="2" type="ORF">J1605_007546</name>
</gene>
<protein>
    <submittedName>
        <fullName evidence="2">Uncharacterized protein</fullName>
    </submittedName>
</protein>
<proteinExistence type="predicted"/>
<sequence>MVPTTAHPEGLHPTCGAVTPPYAHFTGKQPEMCEKVRALYQAKQKEIRMPSSPNVPKDDKDSNTGSTWDAQPSLCLLKVPLGSSPFLVPYHTPEPTAGNPFRQKELCVLASLVAQWLRLRLPTQATWVRALVREDPTCRGATKPVRNNY</sequence>
<evidence type="ECO:0000313" key="3">
    <source>
        <dbReference type="Proteomes" id="UP001159641"/>
    </source>
</evidence>
<accession>A0AB34H272</accession>
<comment type="caution">
    <text evidence="2">The sequence shown here is derived from an EMBL/GenBank/DDBJ whole genome shotgun (WGS) entry which is preliminary data.</text>
</comment>
<dbReference type="Proteomes" id="UP001159641">
    <property type="component" value="Unassembled WGS sequence"/>
</dbReference>
<feature type="region of interest" description="Disordered" evidence="1">
    <location>
        <begin position="45"/>
        <end position="68"/>
    </location>
</feature>
<evidence type="ECO:0000313" key="2">
    <source>
        <dbReference type="EMBL" id="KAJ8784990.1"/>
    </source>
</evidence>